<dbReference type="PANTHER" id="PTHR10458:SF22">
    <property type="entry name" value="PEPTIDE DEFORMYLASE"/>
    <property type="match status" value="1"/>
</dbReference>
<keyword evidence="13" id="KW-1185">Reference proteome</keyword>
<keyword evidence="5 11" id="KW-0934">Plastid</keyword>
<dbReference type="Proteomes" id="UP000485058">
    <property type="component" value="Unassembled WGS sequence"/>
</dbReference>
<dbReference type="InterPro" id="IPR023635">
    <property type="entry name" value="Peptide_deformylase"/>
</dbReference>
<comment type="catalytic activity">
    <reaction evidence="11">
        <text>N-terminal N-formyl-L-methionyl-[peptide] + H2O = N-terminal L-methionyl-[peptide] + formate</text>
        <dbReference type="Rhea" id="RHEA:24420"/>
        <dbReference type="Rhea" id="RHEA-COMP:10639"/>
        <dbReference type="Rhea" id="RHEA-COMP:10640"/>
        <dbReference type="ChEBI" id="CHEBI:15377"/>
        <dbReference type="ChEBI" id="CHEBI:15740"/>
        <dbReference type="ChEBI" id="CHEBI:49298"/>
        <dbReference type="ChEBI" id="CHEBI:64731"/>
        <dbReference type="EC" id="3.5.1.88"/>
    </reaction>
</comment>
<dbReference type="CDD" id="cd00487">
    <property type="entry name" value="Pep_deformylase"/>
    <property type="match status" value="1"/>
</dbReference>
<gene>
    <name evidence="12" type="ORF">HaLaN_22589</name>
</gene>
<comment type="function">
    <text evidence="11">Removes the formyl group from the N-terminal Met of newly synthesized proteins.</text>
</comment>
<dbReference type="Gene3D" id="3.90.45.10">
    <property type="entry name" value="Peptide deformylase"/>
    <property type="match status" value="1"/>
</dbReference>
<proteinExistence type="inferred from homology"/>
<keyword evidence="10" id="KW-0408">Iron</keyword>
<sequence>MWSRPFVRARKPVGDCEQMRLSPTARIARSSHRHRNLHSLLVRAAVGFSKTSTVPKDLVTPKATPKVSQVQWTAPLKIVHYPDPRLRAINATISVFDESLLALAKDMIRVMYEDDGVGLAAPQVGVNVRLMVFNPYGRERPGKESILVNPEVVAVGGGRWTDQEGCLSFPGLQSPVERYRDVVVKAQDEKGQTVSLKLGGTDDAGMWLSRIFQHEYDHLQGILFHDRMRPAALAPIRPGLVELEERFAAAHPGVKIQRVGEPPAPAKASKGF</sequence>
<evidence type="ECO:0000256" key="9">
    <source>
        <dbReference type="ARBA" id="ARBA00022946"/>
    </source>
</evidence>
<evidence type="ECO:0000256" key="1">
    <source>
        <dbReference type="ARBA" id="ARBA00004229"/>
    </source>
</evidence>
<evidence type="ECO:0000256" key="2">
    <source>
        <dbReference type="ARBA" id="ARBA00010759"/>
    </source>
</evidence>
<dbReference type="GO" id="GO:0006412">
    <property type="term" value="P:translation"/>
    <property type="evidence" value="ECO:0007669"/>
    <property type="project" value="UniProtKB-KW"/>
</dbReference>
<dbReference type="EMBL" id="BLLF01002620">
    <property type="protein sequence ID" value="GFH24736.1"/>
    <property type="molecule type" value="Genomic_DNA"/>
</dbReference>
<dbReference type="InterPro" id="IPR036821">
    <property type="entry name" value="Peptide_deformylase_sf"/>
</dbReference>
<protein>
    <recommendedName>
        <fullName evidence="3 11">Peptide deformylase</fullName>
        <ecNumber evidence="3 11">3.5.1.88</ecNumber>
    </recommendedName>
</protein>
<comment type="caution">
    <text evidence="12">The sequence shown here is derived from an EMBL/GenBank/DDBJ whole genome shotgun (WGS) entry which is preliminary data.</text>
</comment>
<evidence type="ECO:0000256" key="11">
    <source>
        <dbReference type="RuleBase" id="RU362111"/>
    </source>
</evidence>
<comment type="subcellular location">
    <subcellularLocation>
        <location evidence="1 11">Plastid</location>
        <location evidence="1 11">Chloroplast</location>
    </subcellularLocation>
</comment>
<keyword evidence="6 11" id="KW-0479">Metal-binding</keyword>
<reference evidence="12 13" key="1">
    <citation type="submission" date="2020-02" db="EMBL/GenBank/DDBJ databases">
        <title>Draft genome sequence of Haematococcus lacustris strain NIES-144.</title>
        <authorList>
            <person name="Morimoto D."/>
            <person name="Nakagawa S."/>
            <person name="Yoshida T."/>
            <person name="Sawayama S."/>
        </authorList>
    </citation>
    <scope>NUCLEOTIDE SEQUENCE [LARGE SCALE GENOMIC DNA]</scope>
    <source>
        <strain evidence="12 13">NIES-144</strain>
    </source>
</reference>
<evidence type="ECO:0000313" key="13">
    <source>
        <dbReference type="Proteomes" id="UP000485058"/>
    </source>
</evidence>
<dbReference type="NCBIfam" id="TIGR00079">
    <property type="entry name" value="pept_deformyl"/>
    <property type="match status" value="1"/>
</dbReference>
<keyword evidence="7 11" id="KW-0378">Hydrolase</keyword>
<dbReference type="GO" id="GO:0042586">
    <property type="term" value="F:peptide deformylase activity"/>
    <property type="evidence" value="ECO:0007669"/>
    <property type="project" value="UniProtKB-EC"/>
</dbReference>
<dbReference type="AlphaFoldDB" id="A0A6A0A084"/>
<evidence type="ECO:0000256" key="8">
    <source>
        <dbReference type="ARBA" id="ARBA00022917"/>
    </source>
</evidence>
<dbReference type="HAMAP" id="MF_00163">
    <property type="entry name" value="Pep_deformylase"/>
    <property type="match status" value="1"/>
</dbReference>
<organism evidence="12 13">
    <name type="scientific">Haematococcus lacustris</name>
    <name type="common">Green alga</name>
    <name type="synonym">Haematococcus pluvialis</name>
    <dbReference type="NCBI Taxonomy" id="44745"/>
    <lineage>
        <taxon>Eukaryota</taxon>
        <taxon>Viridiplantae</taxon>
        <taxon>Chlorophyta</taxon>
        <taxon>core chlorophytes</taxon>
        <taxon>Chlorophyceae</taxon>
        <taxon>CS clade</taxon>
        <taxon>Chlamydomonadales</taxon>
        <taxon>Haematococcaceae</taxon>
        <taxon>Haematococcus</taxon>
    </lineage>
</organism>
<dbReference type="PANTHER" id="PTHR10458">
    <property type="entry name" value="PEPTIDE DEFORMYLASE"/>
    <property type="match status" value="1"/>
</dbReference>
<dbReference type="NCBIfam" id="NF001159">
    <property type="entry name" value="PRK00150.1-3"/>
    <property type="match status" value="1"/>
</dbReference>
<evidence type="ECO:0000256" key="4">
    <source>
        <dbReference type="ARBA" id="ARBA00022528"/>
    </source>
</evidence>
<keyword evidence="9 11" id="KW-0809">Transit peptide</keyword>
<dbReference type="GO" id="GO:0009507">
    <property type="term" value="C:chloroplast"/>
    <property type="evidence" value="ECO:0007669"/>
    <property type="project" value="UniProtKB-SubCell"/>
</dbReference>
<evidence type="ECO:0000256" key="6">
    <source>
        <dbReference type="ARBA" id="ARBA00022723"/>
    </source>
</evidence>
<evidence type="ECO:0000256" key="10">
    <source>
        <dbReference type="ARBA" id="ARBA00023004"/>
    </source>
</evidence>
<name>A0A6A0A084_HAELA</name>
<dbReference type="EC" id="3.5.1.88" evidence="3 11"/>
<keyword evidence="8 11" id="KW-0648">Protein biosynthesis</keyword>
<keyword evidence="4 11" id="KW-0150">Chloroplast</keyword>
<evidence type="ECO:0000256" key="7">
    <source>
        <dbReference type="ARBA" id="ARBA00022801"/>
    </source>
</evidence>
<dbReference type="FunFam" id="3.90.45.10:FF:000006">
    <property type="entry name" value="Peptide deformylase"/>
    <property type="match status" value="1"/>
</dbReference>
<dbReference type="Pfam" id="PF01327">
    <property type="entry name" value="Pep_deformylase"/>
    <property type="match status" value="1"/>
</dbReference>
<dbReference type="PRINTS" id="PR01576">
    <property type="entry name" value="PDEFORMYLASE"/>
</dbReference>
<evidence type="ECO:0000256" key="5">
    <source>
        <dbReference type="ARBA" id="ARBA00022640"/>
    </source>
</evidence>
<dbReference type="SUPFAM" id="SSF56420">
    <property type="entry name" value="Peptide deformylase"/>
    <property type="match status" value="1"/>
</dbReference>
<accession>A0A6A0A084</accession>
<dbReference type="GO" id="GO:0046872">
    <property type="term" value="F:metal ion binding"/>
    <property type="evidence" value="ECO:0007669"/>
    <property type="project" value="UniProtKB-KW"/>
</dbReference>
<evidence type="ECO:0000313" key="12">
    <source>
        <dbReference type="EMBL" id="GFH24736.1"/>
    </source>
</evidence>
<comment type="similarity">
    <text evidence="2 11">Belongs to the polypeptide deformylase family.</text>
</comment>
<evidence type="ECO:0000256" key="3">
    <source>
        <dbReference type="ARBA" id="ARBA00012175"/>
    </source>
</evidence>